<comment type="caution">
    <text evidence="1">The sequence shown here is derived from an EMBL/GenBank/DDBJ whole genome shotgun (WGS) entry which is preliminary data.</text>
</comment>
<dbReference type="OrthoDB" id="2380109at2"/>
<dbReference type="EMBL" id="QVTD01000014">
    <property type="protein sequence ID" value="RFU61463.1"/>
    <property type="molecule type" value="Genomic_DNA"/>
</dbReference>
<dbReference type="Proteomes" id="UP000262939">
    <property type="component" value="Unassembled WGS sequence"/>
</dbReference>
<evidence type="ECO:0008006" key="3">
    <source>
        <dbReference type="Google" id="ProtNLM"/>
    </source>
</evidence>
<evidence type="ECO:0000313" key="2">
    <source>
        <dbReference type="Proteomes" id="UP000262939"/>
    </source>
</evidence>
<accession>A0A372L9Z2</accession>
<reference evidence="1 2" key="1">
    <citation type="submission" date="2018-08" db="EMBL/GenBank/DDBJ databases">
        <title>Bacillus chawlae sp. nov., Bacillus glennii sp. nov., and Bacillus saganii sp. nov. Isolated from the Vehicle Assembly Building at Kennedy Space Center where the Viking Spacecraft were Assembled.</title>
        <authorList>
            <person name="Seuylemezian A."/>
            <person name="Vaishampayan P."/>
        </authorList>
    </citation>
    <scope>NUCLEOTIDE SEQUENCE [LARGE SCALE GENOMIC DNA]</scope>
    <source>
        <strain evidence="1 2">V44-8</strain>
    </source>
</reference>
<proteinExistence type="predicted"/>
<keyword evidence="2" id="KW-1185">Reference proteome</keyword>
<evidence type="ECO:0000313" key="1">
    <source>
        <dbReference type="EMBL" id="RFU61463.1"/>
    </source>
</evidence>
<gene>
    <name evidence="1" type="ORF">D0466_17870</name>
</gene>
<name>A0A372L9Z2_9BACI</name>
<sequence>MDIKNDIWDSYIYFFSASSTQSFLKKCYEGENVTNSEIKSYENCYPFMYYIEHAKTYYQQAASAPLSIQPILCFYGFIQLLKACLLTIDPNYPESTSVLAHGATTRKRKKQQYEFIQDEVKVQKNGLFSCMAERMFGLKHLEGEKYSMRELMNELPELEKCFQHVHSIYNFRTLTPLEKGYALPMEALNAFYMTSSRFRDFLSTRIQTELTVEEHTAEIHLDPGREWSLNSDSPVRYNLVEKNFVISTKKDSPCYHFPELMIHYLLLYNLSMIARYETEWWTELLKTMPNDDYPFIAQFLNITMVKGPYLVYEWLSRERFL</sequence>
<organism evidence="1 2">
    <name type="scientific">Peribacillus glennii</name>
    <dbReference type="NCBI Taxonomy" id="2303991"/>
    <lineage>
        <taxon>Bacteria</taxon>
        <taxon>Bacillati</taxon>
        <taxon>Bacillota</taxon>
        <taxon>Bacilli</taxon>
        <taxon>Bacillales</taxon>
        <taxon>Bacillaceae</taxon>
        <taxon>Peribacillus</taxon>
    </lineage>
</organism>
<dbReference type="InterPro" id="IPR026988">
    <property type="entry name" value="YaaC-like"/>
</dbReference>
<protein>
    <recommendedName>
        <fullName evidence="3">YaaC family protein</fullName>
    </recommendedName>
</protein>
<dbReference type="Pfam" id="PF14175">
    <property type="entry name" value="YaaC"/>
    <property type="match status" value="1"/>
</dbReference>
<dbReference type="AlphaFoldDB" id="A0A372L9Z2"/>
<dbReference type="RefSeq" id="WP_117323912.1">
    <property type="nucleotide sequence ID" value="NZ_QVTD01000014.1"/>
</dbReference>